<gene>
    <name evidence="1" type="ORF">K3G42_029564</name>
</gene>
<comment type="caution">
    <text evidence="1">The sequence shown here is derived from an EMBL/GenBank/DDBJ whole genome shotgun (WGS) entry which is preliminary data.</text>
</comment>
<protein>
    <submittedName>
        <fullName evidence="1">Uncharacterized protein</fullName>
    </submittedName>
</protein>
<evidence type="ECO:0000313" key="2">
    <source>
        <dbReference type="Proteomes" id="UP000827872"/>
    </source>
</evidence>
<accession>A0ACB8FU12</accession>
<dbReference type="Proteomes" id="UP000827872">
    <property type="component" value="Linkage Group LG06"/>
</dbReference>
<dbReference type="EMBL" id="CM037619">
    <property type="protein sequence ID" value="KAH8008430.1"/>
    <property type="molecule type" value="Genomic_DNA"/>
</dbReference>
<organism evidence="1 2">
    <name type="scientific">Sphaerodactylus townsendi</name>
    <dbReference type="NCBI Taxonomy" id="933632"/>
    <lineage>
        <taxon>Eukaryota</taxon>
        <taxon>Metazoa</taxon>
        <taxon>Chordata</taxon>
        <taxon>Craniata</taxon>
        <taxon>Vertebrata</taxon>
        <taxon>Euteleostomi</taxon>
        <taxon>Lepidosauria</taxon>
        <taxon>Squamata</taxon>
        <taxon>Bifurcata</taxon>
        <taxon>Gekkota</taxon>
        <taxon>Sphaerodactylidae</taxon>
        <taxon>Sphaerodactylus</taxon>
    </lineage>
</organism>
<reference evidence="1" key="1">
    <citation type="submission" date="2021-08" db="EMBL/GenBank/DDBJ databases">
        <title>The first chromosome-level gecko genome reveals the dynamic sex chromosomes of Neotropical dwarf geckos (Sphaerodactylidae: Sphaerodactylus).</title>
        <authorList>
            <person name="Pinto B.J."/>
            <person name="Keating S.E."/>
            <person name="Gamble T."/>
        </authorList>
    </citation>
    <scope>NUCLEOTIDE SEQUENCE</scope>
    <source>
        <strain evidence="1">TG3544</strain>
    </source>
</reference>
<proteinExistence type="predicted"/>
<name>A0ACB8FU12_9SAUR</name>
<sequence length="98" mass="10858">MQRAVWTKVRFLAQLESLFINLGEVEEREQAESEPAGDDDTTPLPEQIHSNEFRISKGPMASYVHVELNKGQGVSRVSPIVADVAHGVIVRFGHGHLP</sequence>
<evidence type="ECO:0000313" key="1">
    <source>
        <dbReference type="EMBL" id="KAH8008430.1"/>
    </source>
</evidence>
<keyword evidence="2" id="KW-1185">Reference proteome</keyword>